<feature type="chain" id="PRO_5046304647" description="LPXTG cell wall anchor domain-containing protein" evidence="2">
    <location>
        <begin position="26"/>
        <end position="311"/>
    </location>
</feature>
<evidence type="ECO:0000256" key="2">
    <source>
        <dbReference type="SAM" id="SignalP"/>
    </source>
</evidence>
<keyword evidence="1" id="KW-0472">Membrane</keyword>
<dbReference type="RefSeq" id="WP_262427057.1">
    <property type="nucleotide sequence ID" value="NZ_JACRTJ010000010.1"/>
</dbReference>
<organism evidence="3 4">
    <name type="scientific">Enterocloster hominis</name>
    <name type="common">ex Liu et al. 2021</name>
    <dbReference type="NCBI Taxonomy" id="2763663"/>
    <lineage>
        <taxon>Bacteria</taxon>
        <taxon>Bacillati</taxon>
        <taxon>Bacillota</taxon>
        <taxon>Clostridia</taxon>
        <taxon>Lachnospirales</taxon>
        <taxon>Lachnospiraceae</taxon>
        <taxon>Enterocloster</taxon>
    </lineage>
</organism>
<reference evidence="3 4" key="1">
    <citation type="submission" date="2020-08" db="EMBL/GenBank/DDBJ databases">
        <title>Genome public.</title>
        <authorList>
            <person name="Liu C."/>
            <person name="Sun Q."/>
        </authorList>
    </citation>
    <scope>NUCLEOTIDE SEQUENCE [LARGE SCALE GENOMIC DNA]</scope>
    <source>
        <strain evidence="3 4">BX10</strain>
    </source>
</reference>
<feature type="transmembrane region" description="Helical" evidence="1">
    <location>
        <begin position="285"/>
        <end position="304"/>
    </location>
</feature>
<gene>
    <name evidence="3" type="ORF">H8708_04180</name>
</gene>
<name>A0ABR7NSB4_9FIRM</name>
<protein>
    <recommendedName>
        <fullName evidence="5">LPXTG cell wall anchor domain-containing protein</fullName>
    </recommendedName>
</protein>
<dbReference type="Proteomes" id="UP000647491">
    <property type="component" value="Unassembled WGS sequence"/>
</dbReference>
<proteinExistence type="predicted"/>
<comment type="caution">
    <text evidence="3">The sequence shown here is derived from an EMBL/GenBank/DDBJ whole genome shotgun (WGS) entry which is preliminary data.</text>
</comment>
<keyword evidence="1" id="KW-1133">Transmembrane helix</keyword>
<evidence type="ECO:0000256" key="1">
    <source>
        <dbReference type="SAM" id="Phobius"/>
    </source>
</evidence>
<feature type="signal peptide" evidence="2">
    <location>
        <begin position="1"/>
        <end position="25"/>
    </location>
</feature>
<accession>A0ABR7NSB4</accession>
<keyword evidence="2" id="KW-0732">Signal</keyword>
<evidence type="ECO:0008006" key="5">
    <source>
        <dbReference type="Google" id="ProtNLM"/>
    </source>
</evidence>
<keyword evidence="1" id="KW-0812">Transmembrane</keyword>
<dbReference type="EMBL" id="JACRTJ010000010">
    <property type="protein sequence ID" value="MBC8598436.1"/>
    <property type="molecule type" value="Genomic_DNA"/>
</dbReference>
<sequence>MKYVRNSLAALLAAAAGMVFMPAAAYGASEGREAAEAIGQESAVPVPGYALKDGTYPIEAESSSSMFRIVRAELTVKDGSMKAAVTLGGKGYLKLFMGTGEEALDADPSQYIGFSEEADGAYTYELPVEALDQGLECAAFSKRKQKWYDRQIVFKGDTLPKEAWVLPAEAGLEDGRYWIDAALSGGSGRASVESPAELTVKDGQASVRITWSSSAYDYMAVYGKKYLPVSEEGNSAFQIPVYVFDVPMHVAADTTAMGDPHEIQYTLTFDRSTVRAMKKTAGTGFWMAAGAAFLAAGASGWFWIRKKRRAA</sequence>
<evidence type="ECO:0000313" key="3">
    <source>
        <dbReference type="EMBL" id="MBC8598436.1"/>
    </source>
</evidence>
<evidence type="ECO:0000313" key="4">
    <source>
        <dbReference type="Proteomes" id="UP000647491"/>
    </source>
</evidence>
<keyword evidence="4" id="KW-1185">Reference proteome</keyword>